<proteinExistence type="predicted"/>
<feature type="non-terminal residue" evidence="1">
    <location>
        <position position="1"/>
    </location>
</feature>
<gene>
    <name evidence="1" type="ORF">CEXT_56521</name>
</gene>
<evidence type="ECO:0000313" key="2">
    <source>
        <dbReference type="Proteomes" id="UP001054945"/>
    </source>
</evidence>
<dbReference type="Proteomes" id="UP001054945">
    <property type="component" value="Unassembled WGS sequence"/>
</dbReference>
<accession>A0AAV4T500</accession>
<protein>
    <recommendedName>
        <fullName evidence="3">Maturase K</fullName>
    </recommendedName>
</protein>
<dbReference type="EMBL" id="BPLR01010590">
    <property type="protein sequence ID" value="GIY40269.1"/>
    <property type="molecule type" value="Genomic_DNA"/>
</dbReference>
<evidence type="ECO:0000313" key="1">
    <source>
        <dbReference type="EMBL" id="GIY40269.1"/>
    </source>
</evidence>
<comment type="caution">
    <text evidence="1">The sequence shown here is derived from an EMBL/GenBank/DDBJ whole genome shotgun (WGS) entry which is preliminary data.</text>
</comment>
<organism evidence="1 2">
    <name type="scientific">Caerostris extrusa</name>
    <name type="common">Bark spider</name>
    <name type="synonym">Caerostris bankana</name>
    <dbReference type="NCBI Taxonomy" id="172846"/>
    <lineage>
        <taxon>Eukaryota</taxon>
        <taxon>Metazoa</taxon>
        <taxon>Ecdysozoa</taxon>
        <taxon>Arthropoda</taxon>
        <taxon>Chelicerata</taxon>
        <taxon>Arachnida</taxon>
        <taxon>Araneae</taxon>
        <taxon>Araneomorphae</taxon>
        <taxon>Entelegynae</taxon>
        <taxon>Araneoidea</taxon>
        <taxon>Araneidae</taxon>
        <taxon>Caerostris</taxon>
    </lineage>
</organism>
<evidence type="ECO:0008006" key="3">
    <source>
        <dbReference type="Google" id="ProtNLM"/>
    </source>
</evidence>
<sequence length="170" mass="19859">NLGEARGNIDVIIVILWLRKSQVLTYTGREPYDVEEQAKFSPILPVYLHTPKWNIDRTSANGFRGCPNISRPFQKSDHLLREVLNFAPSSISISKTFRKSMLRRCVFVCKRISSNGHPPLVHGLKIRWTSDLILFWIWECLLENQKTFFHYHPSDSQFFQDIVIFIRNGP</sequence>
<dbReference type="AlphaFoldDB" id="A0AAV4T500"/>
<keyword evidence="2" id="KW-1185">Reference proteome</keyword>
<reference evidence="1 2" key="1">
    <citation type="submission" date="2021-06" db="EMBL/GenBank/DDBJ databases">
        <title>Caerostris extrusa draft genome.</title>
        <authorList>
            <person name="Kono N."/>
            <person name="Arakawa K."/>
        </authorList>
    </citation>
    <scope>NUCLEOTIDE SEQUENCE [LARGE SCALE GENOMIC DNA]</scope>
</reference>
<name>A0AAV4T500_CAEEX</name>